<evidence type="ECO:0000313" key="5">
    <source>
        <dbReference type="Proteomes" id="UP000622552"/>
    </source>
</evidence>
<evidence type="ECO:0000256" key="1">
    <source>
        <dbReference type="SAM" id="Coils"/>
    </source>
</evidence>
<dbReference type="Gene3D" id="6.10.250.3150">
    <property type="match status" value="1"/>
</dbReference>
<reference evidence="4" key="1">
    <citation type="submission" date="2020-11" db="EMBL/GenBank/DDBJ databases">
        <title>Sequencing the genomes of 1000 actinobacteria strains.</title>
        <authorList>
            <person name="Klenk H.-P."/>
        </authorList>
    </citation>
    <scope>NUCLEOTIDE SEQUENCE</scope>
    <source>
        <strain evidence="4">DSM 45356</strain>
    </source>
</reference>
<accession>A0A8J7KY07</accession>
<sequence length="330" mass="35474">MSLRRRVAALMAAVMAATLLIGAPASADPEGGTKELRDALENASKGYQDAKTAIANAKKRQVELSGEVTTSEARVKDLGVAVGRLAAAQYKGGTTSELNVLLNSNSADSYLQSAATMRYMSERDAHAITDLKNAQAKLAQQRKDLDAAINEQESQLKELKKRQDDALKALRSAGGGDPTLGFGELPANAVPAPRNPDGSWPPEGCTVKDPTTSGCVSPRTLHAYQETKKAGFDHFVSCYRSNEDGGEHPRGRACDWAANATGFQDVDAQGADREYGNRLAAWYIANADRLAVLYVIWYRQIWMPGTGWRSYSGSGGPAAVHTNHVHLSIR</sequence>
<protein>
    <submittedName>
        <fullName evidence="4">Phage shock protein A</fullName>
    </submittedName>
</protein>
<keyword evidence="5" id="KW-1185">Reference proteome</keyword>
<evidence type="ECO:0000259" key="3">
    <source>
        <dbReference type="Pfam" id="PF26571"/>
    </source>
</evidence>
<dbReference type="Pfam" id="PF26571">
    <property type="entry name" value="VldE"/>
    <property type="match status" value="1"/>
</dbReference>
<evidence type="ECO:0000256" key="2">
    <source>
        <dbReference type="SAM" id="SignalP"/>
    </source>
</evidence>
<feature type="chain" id="PRO_5035171980" evidence="2">
    <location>
        <begin position="28"/>
        <end position="330"/>
    </location>
</feature>
<name>A0A8J7KY07_9ACTN</name>
<feature type="signal peptide" evidence="2">
    <location>
        <begin position="1"/>
        <end position="27"/>
    </location>
</feature>
<comment type="caution">
    <text evidence="4">The sequence shown here is derived from an EMBL/GenBank/DDBJ whole genome shotgun (WGS) entry which is preliminary data.</text>
</comment>
<dbReference type="EMBL" id="JADOUF010000001">
    <property type="protein sequence ID" value="MBG6138587.1"/>
    <property type="molecule type" value="Genomic_DNA"/>
</dbReference>
<feature type="coiled-coil region" evidence="1">
    <location>
        <begin position="128"/>
        <end position="169"/>
    </location>
</feature>
<keyword evidence="2" id="KW-0732">Signal</keyword>
<gene>
    <name evidence="4" type="ORF">IW245_004781</name>
</gene>
<evidence type="ECO:0000313" key="4">
    <source>
        <dbReference type="EMBL" id="MBG6138587.1"/>
    </source>
</evidence>
<dbReference type="InterPro" id="IPR058593">
    <property type="entry name" value="ARB_07466-like_C"/>
</dbReference>
<keyword evidence="1" id="KW-0175">Coiled coil</keyword>
<proteinExistence type="predicted"/>
<dbReference type="RefSeq" id="WP_231398909.1">
    <property type="nucleotide sequence ID" value="NZ_BONS01000025.1"/>
</dbReference>
<dbReference type="AlphaFoldDB" id="A0A8J7KY07"/>
<organism evidence="4 5">
    <name type="scientific">Longispora fulva</name>
    <dbReference type="NCBI Taxonomy" id="619741"/>
    <lineage>
        <taxon>Bacteria</taxon>
        <taxon>Bacillati</taxon>
        <taxon>Actinomycetota</taxon>
        <taxon>Actinomycetes</taxon>
        <taxon>Micromonosporales</taxon>
        <taxon>Micromonosporaceae</taxon>
        <taxon>Longispora</taxon>
    </lineage>
</organism>
<dbReference type="Proteomes" id="UP000622552">
    <property type="component" value="Unassembled WGS sequence"/>
</dbReference>
<feature type="domain" description="ARB-07466-like C-terminal" evidence="3">
    <location>
        <begin position="213"/>
        <end position="321"/>
    </location>
</feature>